<dbReference type="Gene3D" id="3.10.450.40">
    <property type="match status" value="2"/>
</dbReference>
<dbReference type="InterPro" id="IPR015802">
    <property type="entry name" value="Cu_amine_oxidase_N3"/>
</dbReference>
<dbReference type="FunFam" id="2.70.98.20:FF:000001">
    <property type="entry name" value="Amine oxidase"/>
    <property type="match status" value="1"/>
</dbReference>
<proteinExistence type="inferred from homology"/>
<keyword evidence="11" id="KW-0464">Manganese</keyword>
<evidence type="ECO:0000313" key="20">
    <source>
        <dbReference type="Proteomes" id="UP000242180"/>
    </source>
</evidence>
<reference evidence="19 20" key="1">
    <citation type="submission" date="2016-07" db="EMBL/GenBank/DDBJ databases">
        <title>Pervasive Adenine N6-methylation of Active Genes in Fungi.</title>
        <authorList>
            <consortium name="DOE Joint Genome Institute"/>
            <person name="Mondo S.J."/>
            <person name="Dannebaum R.O."/>
            <person name="Kuo R.C."/>
            <person name="Labutti K."/>
            <person name="Haridas S."/>
            <person name="Kuo A."/>
            <person name="Salamov A."/>
            <person name="Ahrendt S.R."/>
            <person name="Lipzen A."/>
            <person name="Sullivan W."/>
            <person name="Andreopoulos W.B."/>
            <person name="Clum A."/>
            <person name="Lindquist E."/>
            <person name="Daum C."/>
            <person name="Ramamoorthy G.K."/>
            <person name="Gryganskyi A."/>
            <person name="Culley D."/>
            <person name="Magnuson J.K."/>
            <person name="James T.Y."/>
            <person name="O'Malley M.A."/>
            <person name="Stajich J.E."/>
            <person name="Spatafora J.W."/>
            <person name="Visel A."/>
            <person name="Grigoriev I.V."/>
        </authorList>
    </citation>
    <scope>NUCLEOTIDE SEQUENCE [LARGE SCALE GENOMIC DNA]</scope>
    <source>
        <strain evidence="19 20">NRRL 2496</strain>
    </source>
</reference>
<feature type="domain" description="Copper amine oxidase N2-terminal" evidence="17">
    <location>
        <begin position="8"/>
        <end position="101"/>
    </location>
</feature>
<dbReference type="InterPro" id="IPR015800">
    <property type="entry name" value="Cu_amine_oxidase_N2"/>
</dbReference>
<dbReference type="AlphaFoldDB" id="A0A1X2HWF3"/>
<comment type="catalytic activity">
    <reaction evidence="12">
        <text>a primary methyl amine + O2 + H2O = an aldehyde + H2O2 + NH4(+)</text>
        <dbReference type="Rhea" id="RHEA:16153"/>
        <dbReference type="ChEBI" id="CHEBI:15377"/>
        <dbReference type="ChEBI" id="CHEBI:15379"/>
        <dbReference type="ChEBI" id="CHEBI:16240"/>
        <dbReference type="ChEBI" id="CHEBI:17478"/>
        <dbReference type="ChEBI" id="CHEBI:28938"/>
        <dbReference type="ChEBI" id="CHEBI:228804"/>
        <dbReference type="EC" id="1.4.3.21"/>
    </reaction>
</comment>
<keyword evidence="10" id="KW-1015">Disulfide bond</keyword>
<evidence type="ECO:0000256" key="10">
    <source>
        <dbReference type="ARBA" id="ARBA00023157"/>
    </source>
</evidence>
<dbReference type="Pfam" id="PF01179">
    <property type="entry name" value="Cu_amine_oxid"/>
    <property type="match status" value="1"/>
</dbReference>
<dbReference type="InterPro" id="IPR016182">
    <property type="entry name" value="Cu_amine_oxidase_N-reg"/>
</dbReference>
<evidence type="ECO:0000256" key="4">
    <source>
        <dbReference type="ARBA" id="ARBA00007983"/>
    </source>
</evidence>
<keyword evidence="6 15" id="KW-0479">Metal-binding</keyword>
<feature type="domain" description="Copper amine oxidase catalytic" evidence="16">
    <location>
        <begin position="239"/>
        <end position="648"/>
    </location>
</feature>
<evidence type="ECO:0000256" key="12">
    <source>
        <dbReference type="ARBA" id="ARBA00048032"/>
    </source>
</evidence>
<evidence type="ECO:0000259" key="17">
    <source>
        <dbReference type="Pfam" id="PF02727"/>
    </source>
</evidence>
<name>A0A1X2HWF3_SYNRA</name>
<evidence type="ECO:0000256" key="9">
    <source>
        <dbReference type="ARBA" id="ARBA00023008"/>
    </source>
</evidence>
<dbReference type="GO" id="GO:0005507">
    <property type="term" value="F:copper ion binding"/>
    <property type="evidence" value="ECO:0007669"/>
    <property type="project" value="InterPro"/>
</dbReference>
<comment type="subunit">
    <text evidence="5">Homodimer.</text>
</comment>
<dbReference type="GO" id="GO:0008131">
    <property type="term" value="F:primary methylamine oxidase activity"/>
    <property type="evidence" value="ECO:0007669"/>
    <property type="project" value="UniProtKB-EC"/>
</dbReference>
<dbReference type="Proteomes" id="UP000242180">
    <property type="component" value="Unassembled WGS sequence"/>
</dbReference>
<comment type="similarity">
    <text evidence="4 15">Belongs to the copper/topaquinone oxidase family.</text>
</comment>
<evidence type="ECO:0000256" key="6">
    <source>
        <dbReference type="ARBA" id="ARBA00022723"/>
    </source>
</evidence>
<comment type="cofactor">
    <cofactor evidence="15">
        <name>Cu cation</name>
        <dbReference type="ChEBI" id="CHEBI:23378"/>
    </cofactor>
    <text evidence="15">Contains 1 topaquinone per subunit.</text>
</comment>
<evidence type="ECO:0000259" key="16">
    <source>
        <dbReference type="Pfam" id="PF01179"/>
    </source>
</evidence>
<sequence length="668" mass="75243">MTIVSPSHPLDPLTPSEIRHVAEIVRATRSPDDKTPRDYIFSSICLKEPHKDKTLAYLQSVSEEAAALMPEREALVILIDRPSGLVHEILVSITDEKVKSAKTLKNVQPTQHVLEMIEAEKIITKDPSVIEECRKLGITDMKNVYADPWTVGYHAQFKSSKRLMQALMYMRTSPDDNQYAHPLDFVPIYDVNAQKVVEILRQETSEASKYDRPTVPLENHQFLPEHIGVENLRKDIKPIEITQPEGVSFTVRGREIEWQNWSMHVGFNYREGVIINNVSYKDKGNVRPLFYRVSVSEMVVPYAHPKEPFNHKMAFDVGEYGLGNLTNSLELGCDCLGSIYYMDGVCNNLDGEPWVIPNAICIHEEDTGLLFKHTDYRTDKAHSARSRRLVISQIVTAANYDYGLYFYFYQDGTFQYEVKATGELNTQVFAEDENPAPYGTAVAPQVVGQHHQHLFMMRIDPMLDGRLNSVAQVDVLPSEYPVGHVENPIGNAFSPITTIYSDTTEAQAHGNLESSRTWKIINESKLHPYTKEPVGYKLVSPNTPPMLPKPGSLVYERAKFATKTIWVTPYDPDQIYPAGFYCSQSPGDDSMGLPAWTKEPQSVRGRDVVVWLTFGLTHIPRVEDFPVMPVETCGWALKACNFFLGNPGIDIPAAQKGTSKRVNGACCA</sequence>
<evidence type="ECO:0000256" key="3">
    <source>
        <dbReference type="ARBA" id="ARBA00001947"/>
    </source>
</evidence>
<dbReference type="InterPro" id="IPR015798">
    <property type="entry name" value="Cu_amine_oxidase_C"/>
</dbReference>
<dbReference type="InterPro" id="IPR049947">
    <property type="entry name" value="Cu_Am_Ox_Cu-bd"/>
</dbReference>
<feature type="modified residue" description="2',4',5'-topaquinone" evidence="14">
    <location>
        <position position="400"/>
    </location>
</feature>
<dbReference type="SUPFAM" id="SSF54416">
    <property type="entry name" value="Amine oxidase N-terminal region"/>
    <property type="match status" value="2"/>
</dbReference>
<comment type="cofactor">
    <cofactor evidence="2">
        <name>Mn(2+)</name>
        <dbReference type="ChEBI" id="CHEBI:29035"/>
    </cofactor>
</comment>
<comment type="caution">
    <text evidence="19">The sequence shown here is derived from an EMBL/GenBank/DDBJ whole genome shotgun (WGS) entry which is preliminary data.</text>
</comment>
<keyword evidence="7 13" id="KW-0801">TPQ</keyword>
<dbReference type="FunCoup" id="A0A1X2HWF3">
    <property type="interactions" value="56"/>
</dbReference>
<dbReference type="FunFam" id="3.10.450.40:FF:000014">
    <property type="entry name" value="Peroxisomal primary amine oxidase"/>
    <property type="match status" value="1"/>
</dbReference>
<dbReference type="STRING" id="13706.A0A1X2HWF3"/>
<dbReference type="InterPro" id="IPR036460">
    <property type="entry name" value="Cu_amine_oxidase_C_sf"/>
</dbReference>
<evidence type="ECO:0000256" key="14">
    <source>
        <dbReference type="PIRSR" id="PIRSR600269-51"/>
    </source>
</evidence>
<keyword evidence="20" id="KW-1185">Reference proteome</keyword>
<gene>
    <name evidence="19" type="ORF">BCR43DRAFT_67279</name>
</gene>
<dbReference type="InterPro" id="IPR000269">
    <property type="entry name" value="Cu_amine_oxidase"/>
</dbReference>
<evidence type="ECO:0000256" key="5">
    <source>
        <dbReference type="ARBA" id="ARBA00011738"/>
    </source>
</evidence>
<evidence type="ECO:0000256" key="7">
    <source>
        <dbReference type="ARBA" id="ARBA00022772"/>
    </source>
</evidence>
<dbReference type="Pfam" id="PF02728">
    <property type="entry name" value="Cu_amine_oxidN3"/>
    <property type="match status" value="1"/>
</dbReference>
<dbReference type="InterPro" id="IPR049948">
    <property type="entry name" value="Cu_Am_ox_TPQ-bd"/>
</dbReference>
<evidence type="ECO:0000256" key="2">
    <source>
        <dbReference type="ARBA" id="ARBA00001936"/>
    </source>
</evidence>
<comment type="cofactor">
    <cofactor evidence="3">
        <name>Zn(2+)</name>
        <dbReference type="ChEBI" id="CHEBI:29105"/>
    </cofactor>
</comment>
<feature type="active site" description="Schiff-base intermediate with substrate; via topaquinone" evidence="13">
    <location>
        <position position="400"/>
    </location>
</feature>
<dbReference type="PANTHER" id="PTHR10638:SF86">
    <property type="entry name" value="COPPER AMINE OXIDASE 1-RELATED"/>
    <property type="match status" value="1"/>
</dbReference>
<protein>
    <recommendedName>
        <fullName evidence="15">Amine oxidase</fullName>
        <ecNumber evidence="15">1.4.3.-</ecNumber>
    </recommendedName>
</protein>
<dbReference type="PROSITE" id="PS01164">
    <property type="entry name" value="COPPER_AMINE_OXID_1"/>
    <property type="match status" value="1"/>
</dbReference>
<dbReference type="PANTHER" id="PTHR10638">
    <property type="entry name" value="COPPER AMINE OXIDASE"/>
    <property type="match status" value="1"/>
</dbReference>
<dbReference type="InParanoid" id="A0A1X2HWF3"/>
<comment type="cofactor">
    <cofactor evidence="1">
        <name>Cu cation</name>
        <dbReference type="ChEBI" id="CHEBI:23378"/>
    </cofactor>
</comment>
<dbReference type="Pfam" id="PF02727">
    <property type="entry name" value="Cu_amine_oxidN2"/>
    <property type="match status" value="1"/>
</dbReference>
<dbReference type="GO" id="GO:0009308">
    <property type="term" value="P:amine metabolic process"/>
    <property type="evidence" value="ECO:0007669"/>
    <property type="project" value="UniProtKB-UniRule"/>
</dbReference>
<organism evidence="19 20">
    <name type="scientific">Syncephalastrum racemosum</name>
    <name type="common">Filamentous fungus</name>
    <dbReference type="NCBI Taxonomy" id="13706"/>
    <lineage>
        <taxon>Eukaryota</taxon>
        <taxon>Fungi</taxon>
        <taxon>Fungi incertae sedis</taxon>
        <taxon>Mucoromycota</taxon>
        <taxon>Mucoromycotina</taxon>
        <taxon>Mucoromycetes</taxon>
        <taxon>Mucorales</taxon>
        <taxon>Syncephalastraceae</taxon>
        <taxon>Syncephalastrum</taxon>
    </lineage>
</organism>
<dbReference type="SUPFAM" id="SSF49998">
    <property type="entry name" value="Amine oxidase catalytic domain"/>
    <property type="match status" value="1"/>
</dbReference>
<evidence type="ECO:0000256" key="8">
    <source>
        <dbReference type="ARBA" id="ARBA00023002"/>
    </source>
</evidence>
<comment type="PTM">
    <text evidence="14 15">Topaquinone (TPQ) is generated by copper-dependent autoxidation of a specific tyrosyl residue.</text>
</comment>
<evidence type="ECO:0000259" key="18">
    <source>
        <dbReference type="Pfam" id="PF02728"/>
    </source>
</evidence>
<feature type="domain" description="Copper amine oxidase N3-terminal" evidence="18">
    <location>
        <begin position="114"/>
        <end position="202"/>
    </location>
</feature>
<accession>A0A1X2HWF3</accession>
<feature type="active site" description="Proton acceptor" evidence="13">
    <location>
        <position position="316"/>
    </location>
</feature>
<dbReference type="EMBL" id="MCGN01000001">
    <property type="protein sequence ID" value="ORZ03925.1"/>
    <property type="molecule type" value="Genomic_DNA"/>
</dbReference>
<dbReference type="EC" id="1.4.3.-" evidence="15"/>
<dbReference type="OMA" id="QDGNIEC"/>
<dbReference type="NCBIfam" id="NF008559">
    <property type="entry name" value="PRK11504.1"/>
    <property type="match status" value="1"/>
</dbReference>
<keyword evidence="8 15" id="KW-0560">Oxidoreductase</keyword>
<evidence type="ECO:0000256" key="11">
    <source>
        <dbReference type="ARBA" id="ARBA00023211"/>
    </source>
</evidence>
<evidence type="ECO:0000256" key="1">
    <source>
        <dbReference type="ARBA" id="ARBA00001935"/>
    </source>
</evidence>
<dbReference type="GO" id="GO:0048038">
    <property type="term" value="F:quinone binding"/>
    <property type="evidence" value="ECO:0007669"/>
    <property type="project" value="InterPro"/>
</dbReference>
<dbReference type="PROSITE" id="PS01165">
    <property type="entry name" value="COPPER_AMINE_OXID_2"/>
    <property type="match status" value="1"/>
</dbReference>
<keyword evidence="9 15" id="KW-0186">Copper</keyword>
<evidence type="ECO:0000313" key="19">
    <source>
        <dbReference type="EMBL" id="ORZ03925.1"/>
    </source>
</evidence>
<dbReference type="OrthoDB" id="5379943at2759"/>
<evidence type="ECO:0000256" key="13">
    <source>
        <dbReference type="PIRSR" id="PIRSR600269-50"/>
    </source>
</evidence>
<evidence type="ECO:0000256" key="15">
    <source>
        <dbReference type="RuleBase" id="RU000672"/>
    </source>
</evidence>
<dbReference type="Gene3D" id="2.70.98.20">
    <property type="entry name" value="Copper amine oxidase, catalytic domain"/>
    <property type="match status" value="1"/>
</dbReference>